<keyword evidence="4" id="KW-1185">Reference proteome</keyword>
<dbReference type="RefSeq" id="WP_021285627.1">
    <property type="nucleotide sequence ID" value="NZ_JAGGLL010000021.1"/>
</dbReference>
<dbReference type="SUPFAM" id="SSF56300">
    <property type="entry name" value="Metallo-dependent phosphatases"/>
    <property type="match status" value="1"/>
</dbReference>
<dbReference type="InterPro" id="IPR029052">
    <property type="entry name" value="Metallo-depent_PP-like"/>
</dbReference>
<dbReference type="CDD" id="cd00838">
    <property type="entry name" value="MPP_superfamily"/>
    <property type="match status" value="1"/>
</dbReference>
<comment type="caution">
    <text evidence="3">The sequence shown here is derived from an EMBL/GenBank/DDBJ whole genome shotgun (WGS) entry which is preliminary data.</text>
</comment>
<protein>
    <submittedName>
        <fullName evidence="3">Phosphodiesterase</fullName>
    </submittedName>
</protein>
<evidence type="ECO:0000313" key="3">
    <source>
        <dbReference type="EMBL" id="MBP2022931.1"/>
    </source>
</evidence>
<organism evidence="3 4">
    <name type="scientific">Clostridium punense</name>
    <dbReference type="NCBI Taxonomy" id="1054297"/>
    <lineage>
        <taxon>Bacteria</taxon>
        <taxon>Bacillati</taxon>
        <taxon>Bacillota</taxon>
        <taxon>Clostridia</taxon>
        <taxon>Eubacteriales</taxon>
        <taxon>Clostridiaceae</taxon>
        <taxon>Clostridium</taxon>
    </lineage>
</organism>
<reference evidence="3 4" key="1">
    <citation type="submission" date="2021-03" db="EMBL/GenBank/DDBJ databases">
        <title>Genomic Encyclopedia of Type Strains, Phase IV (KMG-IV): sequencing the most valuable type-strain genomes for metagenomic binning, comparative biology and taxonomic classification.</title>
        <authorList>
            <person name="Goeker M."/>
        </authorList>
    </citation>
    <scope>NUCLEOTIDE SEQUENCE [LARGE SCALE GENOMIC DNA]</scope>
    <source>
        <strain evidence="3 4">DSM 28650</strain>
    </source>
</reference>
<dbReference type="Proteomes" id="UP001519308">
    <property type="component" value="Unassembled WGS sequence"/>
</dbReference>
<evidence type="ECO:0000313" key="4">
    <source>
        <dbReference type="Proteomes" id="UP001519308"/>
    </source>
</evidence>
<gene>
    <name evidence="3" type="ORF">J2Z44_002756</name>
</gene>
<dbReference type="Gene3D" id="3.60.21.10">
    <property type="match status" value="1"/>
</dbReference>
<proteinExistence type="inferred from homology"/>
<dbReference type="InterPro" id="IPR024654">
    <property type="entry name" value="Calcineurin-like_PHP_lpxH"/>
</dbReference>
<sequence length="55" mass="5873">MERIALISDIHANIPALEAVLLDIKNRVISRIMCLGDLAGKGASPQIAVDMIKSS</sequence>
<dbReference type="Pfam" id="PF12850">
    <property type="entry name" value="Metallophos_2"/>
    <property type="match status" value="1"/>
</dbReference>
<name>A0ABS4K577_9CLOT</name>
<accession>A0ABS4K577</accession>
<dbReference type="EMBL" id="JAGGLL010000021">
    <property type="protein sequence ID" value="MBP2022931.1"/>
    <property type="molecule type" value="Genomic_DNA"/>
</dbReference>
<evidence type="ECO:0000256" key="1">
    <source>
        <dbReference type="ARBA" id="ARBA00008950"/>
    </source>
</evidence>
<comment type="similarity">
    <text evidence="1">Belongs to the metallophosphoesterase superfamily. YfcE family.</text>
</comment>
<feature type="domain" description="Calcineurin-like phosphoesterase" evidence="2">
    <location>
        <begin position="3"/>
        <end position="46"/>
    </location>
</feature>
<evidence type="ECO:0000259" key="2">
    <source>
        <dbReference type="Pfam" id="PF12850"/>
    </source>
</evidence>